<dbReference type="SUPFAM" id="SSF110857">
    <property type="entry name" value="Gamma-glutamyl cyclotransferase-like"/>
    <property type="match status" value="1"/>
</dbReference>
<keyword evidence="2" id="KW-0456">Lyase</keyword>
<dbReference type="PANTHER" id="PTHR12192">
    <property type="entry name" value="CATION TRANSPORT PROTEIN CHAC-RELATED"/>
    <property type="match status" value="1"/>
</dbReference>
<proteinExistence type="predicted"/>
<evidence type="ECO:0000256" key="1">
    <source>
        <dbReference type="ARBA" id="ARBA00012344"/>
    </source>
</evidence>
<evidence type="ECO:0000313" key="3">
    <source>
        <dbReference type="EMBL" id="KAB1089544.1"/>
    </source>
</evidence>
<gene>
    <name evidence="3" type="ORF">F4V91_19285</name>
</gene>
<organism evidence="3 4">
    <name type="scientific">Neorhizobium galegae</name>
    <name type="common">Rhizobium galegae</name>
    <dbReference type="NCBI Taxonomy" id="399"/>
    <lineage>
        <taxon>Bacteria</taxon>
        <taxon>Pseudomonadati</taxon>
        <taxon>Pseudomonadota</taxon>
        <taxon>Alphaproteobacteria</taxon>
        <taxon>Hyphomicrobiales</taxon>
        <taxon>Rhizobiaceae</taxon>
        <taxon>Rhizobium/Agrobacterium group</taxon>
        <taxon>Neorhizobium</taxon>
    </lineage>
</organism>
<dbReference type="EC" id="4.3.2.7" evidence="1"/>
<dbReference type="InterPro" id="IPR006840">
    <property type="entry name" value="ChaC"/>
</dbReference>
<evidence type="ECO:0000313" key="4">
    <source>
        <dbReference type="Proteomes" id="UP000386575"/>
    </source>
</evidence>
<evidence type="ECO:0000256" key="2">
    <source>
        <dbReference type="ARBA" id="ARBA00023239"/>
    </source>
</evidence>
<dbReference type="GO" id="GO:0006751">
    <property type="term" value="P:glutathione catabolic process"/>
    <property type="evidence" value="ECO:0007669"/>
    <property type="project" value="InterPro"/>
</dbReference>
<dbReference type="AlphaFoldDB" id="A0A6A1U1H4"/>
<dbReference type="GO" id="GO:0005737">
    <property type="term" value="C:cytoplasm"/>
    <property type="evidence" value="ECO:0007669"/>
    <property type="project" value="TreeGrafter"/>
</dbReference>
<comment type="caution">
    <text evidence="3">The sequence shown here is derived from an EMBL/GenBank/DDBJ whole genome shotgun (WGS) entry which is preliminary data.</text>
</comment>
<dbReference type="GO" id="GO:0016740">
    <property type="term" value="F:transferase activity"/>
    <property type="evidence" value="ECO:0007669"/>
    <property type="project" value="UniProtKB-KW"/>
</dbReference>
<dbReference type="EMBL" id="VZUL01000002">
    <property type="protein sequence ID" value="KAB1089544.1"/>
    <property type="molecule type" value="Genomic_DNA"/>
</dbReference>
<dbReference type="Pfam" id="PF04752">
    <property type="entry name" value="ChaC"/>
    <property type="match status" value="1"/>
</dbReference>
<dbReference type="CDD" id="cd06661">
    <property type="entry name" value="GGCT_like"/>
    <property type="match status" value="1"/>
</dbReference>
<dbReference type="PANTHER" id="PTHR12192:SF2">
    <property type="entry name" value="GLUTATHIONE-SPECIFIC GAMMA-GLUTAMYLCYCLOTRANSFERASE 2"/>
    <property type="match status" value="1"/>
</dbReference>
<protein>
    <recommendedName>
        <fullName evidence="1">glutathione-specific gamma-glutamylcyclotransferase</fullName>
        <ecNumber evidence="1">4.3.2.7</ecNumber>
    </recommendedName>
</protein>
<dbReference type="Proteomes" id="UP000386575">
    <property type="component" value="Unassembled WGS sequence"/>
</dbReference>
<dbReference type="InterPro" id="IPR036568">
    <property type="entry name" value="GGCT-like_sf"/>
</dbReference>
<sequence length="200" mass="22336">MFSNGAGKVGAGRFNWNGVARDMDEFWVFGYGSLMWNPGFTFEERLPARAFGFRRSLCVWSYVHRGTPDRPGLVLGLDRGGSCRGVAFRVSEENRADVLDYLRRRELVTNVYLEKILPVSLSDGRQVKAVGYIVDRNHVQYAGALEIEQAAEIVRVSSGQSGPNDTYVFNTLAHLKDMDIRDHWLEKVGAAVATFSQAAV</sequence>
<dbReference type="InterPro" id="IPR013024">
    <property type="entry name" value="GGCT-like"/>
</dbReference>
<dbReference type="GO" id="GO:0061928">
    <property type="term" value="F:glutathione specific gamma-glutamylcyclotransferase activity"/>
    <property type="evidence" value="ECO:0007669"/>
    <property type="project" value="UniProtKB-EC"/>
</dbReference>
<keyword evidence="3" id="KW-0808">Transferase</keyword>
<reference evidence="3 4" key="1">
    <citation type="submission" date="2019-09" db="EMBL/GenBank/DDBJ databases">
        <title>Genome sequencing of Ng87 strain.</title>
        <authorList>
            <person name="Karasev E.S."/>
            <person name="Andronov E."/>
        </authorList>
    </citation>
    <scope>NUCLEOTIDE SEQUENCE [LARGE SCALE GENOMIC DNA]</scope>
    <source>
        <strain evidence="3 4">Ng87</strain>
    </source>
</reference>
<name>A0A6A1U1H4_NEOGA</name>
<accession>A0A6A1U1H4</accession>
<dbReference type="Gene3D" id="3.10.490.10">
    <property type="entry name" value="Gamma-glutamyl cyclotransferase-like"/>
    <property type="match status" value="1"/>
</dbReference>